<keyword evidence="5" id="KW-1185">Reference proteome</keyword>
<dbReference type="Proteomes" id="UP000179642">
    <property type="component" value="Unassembled WGS sequence"/>
</dbReference>
<feature type="compositionally biased region" description="Low complexity" evidence="1">
    <location>
        <begin position="218"/>
        <end position="282"/>
    </location>
</feature>
<dbReference type="Gene3D" id="3.40.33.10">
    <property type="entry name" value="CAP"/>
    <property type="match status" value="1"/>
</dbReference>
<accession>A0A1S2QLD5</accession>
<dbReference type="EMBL" id="MLYO01000012">
    <property type="protein sequence ID" value="OIK06978.1"/>
    <property type="molecule type" value="Genomic_DNA"/>
</dbReference>
<protein>
    <recommendedName>
        <fullName evidence="3">SCP domain-containing protein</fullName>
    </recommendedName>
</protein>
<keyword evidence="2" id="KW-0812">Transmembrane</keyword>
<evidence type="ECO:0000256" key="1">
    <source>
        <dbReference type="SAM" id="MobiDB-lite"/>
    </source>
</evidence>
<feature type="domain" description="SCP" evidence="3">
    <location>
        <begin position="293"/>
        <end position="407"/>
    </location>
</feature>
<feature type="compositionally biased region" description="Polar residues" evidence="1">
    <location>
        <begin position="20"/>
        <end position="29"/>
    </location>
</feature>
<dbReference type="Pfam" id="PF00188">
    <property type="entry name" value="CAP"/>
    <property type="match status" value="1"/>
</dbReference>
<feature type="compositionally biased region" description="Pro residues" evidence="1">
    <location>
        <begin position="50"/>
        <end position="59"/>
    </location>
</feature>
<dbReference type="PANTHER" id="PTHR31157">
    <property type="entry name" value="SCP DOMAIN-CONTAINING PROTEIN"/>
    <property type="match status" value="1"/>
</dbReference>
<sequence>MGRHRRSAAGRAAEGRATGLTHTDTSATGSDGPPDSYARDPYTTDSYPTDPYPTDPYPTDPYLRDPHTPDSYTRDPYALELYRRDGVPRGIAPYLNPEAYAEANPRAHAYPFADGGGAGSGAGGGFTPGGDSSRRRRRKRTGGPVRVGLLGTAAAVALGTAAVATGVVPGLEHYKLGGGTDTGSDSVQAADSPGNTATEQGGTSGSAGHREGDAGAGRTATRPASPSPSTAASASASASTSASPSRTSGGIPAPRATASRSTSTPSHTASKAPAASAAPATVSARSAAETEVLRLVNQERSKVGCSPLAANSSLTRLAEAFSDDMAARGFFDHTDPDGKSPWDRASAAGISNLGGENIARGQTDAQAVMTAWMNSPGHKANILNCDFKTLGVGVHFGTGGPWWTQDFGY</sequence>
<dbReference type="CDD" id="cd05379">
    <property type="entry name" value="CAP_bacterial"/>
    <property type="match status" value="1"/>
</dbReference>
<gene>
    <name evidence="4" type="ORF">BIV23_05710</name>
</gene>
<comment type="caution">
    <text evidence="4">The sequence shown here is derived from an EMBL/GenBank/DDBJ whole genome shotgun (WGS) entry which is preliminary data.</text>
</comment>
<name>A0A1S2QLD5_9ACTN</name>
<dbReference type="RefSeq" id="WP_071379635.1">
    <property type="nucleotide sequence ID" value="NZ_MLYO01000012.1"/>
</dbReference>
<evidence type="ECO:0000313" key="5">
    <source>
        <dbReference type="Proteomes" id="UP000179642"/>
    </source>
</evidence>
<feature type="compositionally biased region" description="Low complexity" evidence="1">
    <location>
        <begin position="40"/>
        <end position="49"/>
    </location>
</feature>
<keyword evidence="2" id="KW-1133">Transmembrane helix</keyword>
<dbReference type="OrthoDB" id="68195at2"/>
<feature type="region of interest" description="Disordered" evidence="1">
    <location>
        <begin position="120"/>
        <end position="145"/>
    </location>
</feature>
<evidence type="ECO:0000259" key="3">
    <source>
        <dbReference type="Pfam" id="PF00188"/>
    </source>
</evidence>
<keyword evidence="2" id="KW-0472">Membrane</keyword>
<evidence type="ECO:0000256" key="2">
    <source>
        <dbReference type="SAM" id="Phobius"/>
    </source>
</evidence>
<feature type="region of interest" description="Disordered" evidence="1">
    <location>
        <begin position="179"/>
        <end position="282"/>
    </location>
</feature>
<dbReference type="SUPFAM" id="SSF55797">
    <property type="entry name" value="PR-1-like"/>
    <property type="match status" value="1"/>
</dbReference>
<dbReference type="InterPro" id="IPR035940">
    <property type="entry name" value="CAP_sf"/>
</dbReference>
<evidence type="ECO:0000313" key="4">
    <source>
        <dbReference type="EMBL" id="OIK06978.1"/>
    </source>
</evidence>
<reference evidence="4 5" key="1">
    <citation type="submission" date="2016-10" db="EMBL/GenBank/DDBJ databases">
        <title>Genome sequence of Streptomyces sp. MUSC 1.</title>
        <authorList>
            <person name="Lee L.-H."/>
            <person name="Ser H.-L."/>
            <person name="Law J.W.-F."/>
        </authorList>
    </citation>
    <scope>NUCLEOTIDE SEQUENCE [LARGE SCALE GENOMIC DNA]</scope>
    <source>
        <strain evidence="4 5">MUSC 1</strain>
    </source>
</reference>
<feature type="compositionally biased region" description="Polar residues" evidence="1">
    <location>
        <begin position="182"/>
        <end position="201"/>
    </location>
</feature>
<dbReference type="AlphaFoldDB" id="A0A1S2QLD5"/>
<proteinExistence type="predicted"/>
<dbReference type="InterPro" id="IPR014044">
    <property type="entry name" value="CAP_dom"/>
</dbReference>
<feature type="compositionally biased region" description="Low complexity" evidence="1">
    <location>
        <begin position="9"/>
        <end position="19"/>
    </location>
</feature>
<organism evidence="4 5">
    <name type="scientific">Streptomyces monashensis</name>
    <dbReference type="NCBI Taxonomy" id="1678012"/>
    <lineage>
        <taxon>Bacteria</taxon>
        <taxon>Bacillati</taxon>
        <taxon>Actinomycetota</taxon>
        <taxon>Actinomycetes</taxon>
        <taxon>Kitasatosporales</taxon>
        <taxon>Streptomycetaceae</taxon>
        <taxon>Streptomyces</taxon>
    </lineage>
</organism>
<feature type="region of interest" description="Disordered" evidence="1">
    <location>
        <begin position="1"/>
        <end position="75"/>
    </location>
</feature>
<feature type="transmembrane region" description="Helical" evidence="2">
    <location>
        <begin position="145"/>
        <end position="168"/>
    </location>
</feature>
<dbReference type="PANTHER" id="PTHR31157:SF1">
    <property type="entry name" value="SCP DOMAIN-CONTAINING PROTEIN"/>
    <property type="match status" value="1"/>
</dbReference>